<dbReference type="EMBL" id="AGNL01048123">
    <property type="protein sequence ID" value="EJK45942.1"/>
    <property type="molecule type" value="Genomic_DNA"/>
</dbReference>
<proteinExistence type="predicted"/>
<gene>
    <name evidence="2" type="ORF">THAOC_35419</name>
</gene>
<reference evidence="2 3" key="1">
    <citation type="journal article" date="2012" name="Genome Biol.">
        <title>Genome and low-iron response of an oceanic diatom adapted to chronic iron limitation.</title>
        <authorList>
            <person name="Lommer M."/>
            <person name="Specht M."/>
            <person name="Roy A.S."/>
            <person name="Kraemer L."/>
            <person name="Andreson R."/>
            <person name="Gutowska M.A."/>
            <person name="Wolf J."/>
            <person name="Bergner S.V."/>
            <person name="Schilhabel M.B."/>
            <person name="Klostermeier U.C."/>
            <person name="Beiko R.G."/>
            <person name="Rosenstiel P."/>
            <person name="Hippler M."/>
            <person name="Laroche J."/>
        </authorList>
    </citation>
    <scope>NUCLEOTIDE SEQUENCE [LARGE SCALE GENOMIC DNA]</scope>
    <source>
        <strain evidence="2 3">CCMP1005</strain>
    </source>
</reference>
<evidence type="ECO:0000256" key="1">
    <source>
        <dbReference type="SAM" id="MobiDB-lite"/>
    </source>
</evidence>
<sequence>MFALKTWDLVATRDLGTLCLLPLSCQCCQPTSSALRRAASFSLSGDPQEPYETEYPSTAMDKGGLAMQVFRYNSVVCALAWFLPLHREAAFLDESSFSRLKKQERDRFDDEARAHSHAAAPETTWAGHTTRRWRS</sequence>
<evidence type="ECO:0000313" key="3">
    <source>
        <dbReference type="Proteomes" id="UP000266841"/>
    </source>
</evidence>
<organism evidence="2 3">
    <name type="scientific">Thalassiosira oceanica</name>
    <name type="common">Marine diatom</name>
    <dbReference type="NCBI Taxonomy" id="159749"/>
    <lineage>
        <taxon>Eukaryota</taxon>
        <taxon>Sar</taxon>
        <taxon>Stramenopiles</taxon>
        <taxon>Ochrophyta</taxon>
        <taxon>Bacillariophyta</taxon>
        <taxon>Coscinodiscophyceae</taxon>
        <taxon>Thalassiosirophycidae</taxon>
        <taxon>Thalassiosirales</taxon>
        <taxon>Thalassiosiraceae</taxon>
        <taxon>Thalassiosira</taxon>
    </lineage>
</organism>
<dbReference type="Proteomes" id="UP000266841">
    <property type="component" value="Unassembled WGS sequence"/>
</dbReference>
<feature type="non-terminal residue" evidence="2">
    <location>
        <position position="135"/>
    </location>
</feature>
<accession>K0RH42</accession>
<feature type="region of interest" description="Disordered" evidence="1">
    <location>
        <begin position="108"/>
        <end position="135"/>
    </location>
</feature>
<evidence type="ECO:0000313" key="2">
    <source>
        <dbReference type="EMBL" id="EJK45942.1"/>
    </source>
</evidence>
<comment type="caution">
    <text evidence="2">The sequence shown here is derived from an EMBL/GenBank/DDBJ whole genome shotgun (WGS) entry which is preliminary data.</text>
</comment>
<dbReference type="AlphaFoldDB" id="K0RH42"/>
<name>K0RH42_THAOC</name>
<keyword evidence="3" id="KW-1185">Reference proteome</keyword>
<protein>
    <submittedName>
        <fullName evidence="2">Uncharacterized protein</fullName>
    </submittedName>
</protein>